<feature type="domain" description="PKD/Chitinase" evidence="9">
    <location>
        <begin position="311"/>
        <end position="400"/>
    </location>
</feature>
<dbReference type="FunFam" id="2.60.40.10:FF:000061">
    <property type="entry name" value="Dyslexia-associated protein KIAA0319 homolog"/>
    <property type="match status" value="1"/>
</dbReference>
<dbReference type="PANTHER" id="PTHR46182">
    <property type="entry name" value="FI19480P1"/>
    <property type="match status" value="1"/>
</dbReference>
<feature type="compositionally biased region" description="Pro residues" evidence="6">
    <location>
        <begin position="866"/>
        <end position="878"/>
    </location>
</feature>
<gene>
    <name evidence="10" type="ORF">BOX15_Mlig021754g1</name>
</gene>
<feature type="compositionally biased region" description="Gly residues" evidence="6">
    <location>
        <begin position="254"/>
        <end position="264"/>
    </location>
</feature>
<dbReference type="GO" id="GO:0005886">
    <property type="term" value="C:plasma membrane"/>
    <property type="evidence" value="ECO:0007669"/>
    <property type="project" value="TreeGrafter"/>
</dbReference>
<comment type="caution">
    <text evidence="10">The sequence shown here is derived from an EMBL/GenBank/DDBJ whole genome shotgun (WGS) entry which is preliminary data.</text>
</comment>
<dbReference type="OrthoDB" id="536372at2759"/>
<dbReference type="AlphaFoldDB" id="A0A267G861"/>
<dbReference type="CDD" id="cd00146">
    <property type="entry name" value="PKD"/>
    <property type="match status" value="1"/>
</dbReference>
<feature type="signal peptide" evidence="8">
    <location>
        <begin position="1"/>
        <end position="25"/>
    </location>
</feature>
<evidence type="ECO:0000256" key="6">
    <source>
        <dbReference type="SAM" id="MobiDB-lite"/>
    </source>
</evidence>
<evidence type="ECO:0000256" key="2">
    <source>
        <dbReference type="ARBA" id="ARBA00022692"/>
    </source>
</evidence>
<feature type="domain" description="PKD/Chitinase" evidence="9">
    <location>
        <begin position="408"/>
        <end position="498"/>
    </location>
</feature>
<evidence type="ECO:0000259" key="9">
    <source>
        <dbReference type="SMART" id="SM00089"/>
    </source>
</evidence>
<feature type="region of interest" description="Disordered" evidence="6">
    <location>
        <begin position="769"/>
        <end position="878"/>
    </location>
</feature>
<feature type="compositionally biased region" description="Low complexity" evidence="6">
    <location>
        <begin position="233"/>
        <end position="253"/>
    </location>
</feature>
<dbReference type="EMBL" id="NIVC01000486">
    <property type="protein sequence ID" value="PAA82225.1"/>
    <property type="molecule type" value="Genomic_DNA"/>
</dbReference>
<keyword evidence="4 7" id="KW-0472">Membrane</keyword>
<comment type="subcellular location">
    <subcellularLocation>
        <location evidence="1">Membrane</location>
    </subcellularLocation>
</comment>
<keyword evidence="3 7" id="KW-1133">Transmembrane helix</keyword>
<evidence type="ECO:0000256" key="1">
    <source>
        <dbReference type="ARBA" id="ARBA00004370"/>
    </source>
</evidence>
<proteinExistence type="predicted"/>
<evidence type="ECO:0000256" key="4">
    <source>
        <dbReference type="ARBA" id="ARBA00023136"/>
    </source>
</evidence>
<keyword evidence="5" id="KW-0325">Glycoprotein</keyword>
<dbReference type="GO" id="GO:0001764">
    <property type="term" value="P:neuron migration"/>
    <property type="evidence" value="ECO:0007669"/>
    <property type="project" value="TreeGrafter"/>
</dbReference>
<feature type="transmembrane region" description="Helical" evidence="7">
    <location>
        <begin position="736"/>
        <end position="758"/>
    </location>
</feature>
<feature type="domain" description="PKD/Chitinase" evidence="9">
    <location>
        <begin position="182"/>
        <end position="305"/>
    </location>
</feature>
<feature type="chain" id="PRO_5012650499" description="PKD/Chitinase domain-containing protein" evidence="8">
    <location>
        <begin position="26"/>
        <end position="878"/>
    </location>
</feature>
<organism evidence="10 11">
    <name type="scientific">Macrostomum lignano</name>
    <dbReference type="NCBI Taxonomy" id="282301"/>
    <lineage>
        <taxon>Eukaryota</taxon>
        <taxon>Metazoa</taxon>
        <taxon>Spiralia</taxon>
        <taxon>Lophotrochozoa</taxon>
        <taxon>Platyhelminthes</taxon>
        <taxon>Rhabditophora</taxon>
        <taxon>Macrostomorpha</taxon>
        <taxon>Macrostomida</taxon>
        <taxon>Macrostomidae</taxon>
        <taxon>Macrostomum</taxon>
    </lineage>
</organism>
<reference evidence="10 11" key="1">
    <citation type="submission" date="2017-06" db="EMBL/GenBank/DDBJ databases">
        <title>A platform for efficient transgenesis in Macrostomum lignano, a flatworm model organism for stem cell research.</title>
        <authorList>
            <person name="Berezikov E."/>
        </authorList>
    </citation>
    <scope>NUCLEOTIDE SEQUENCE [LARGE SCALE GENOMIC DNA]</scope>
    <source>
        <strain evidence="10">DV1</strain>
        <tissue evidence="10">Whole organism</tissue>
    </source>
</reference>
<dbReference type="InterPro" id="IPR022409">
    <property type="entry name" value="PKD/Chitinase_dom"/>
</dbReference>
<evidence type="ECO:0000256" key="3">
    <source>
        <dbReference type="ARBA" id="ARBA00022989"/>
    </source>
</evidence>
<name>A0A267G861_9PLAT</name>
<evidence type="ECO:0000256" key="7">
    <source>
        <dbReference type="SAM" id="Phobius"/>
    </source>
</evidence>
<dbReference type="InterPro" id="IPR013783">
    <property type="entry name" value="Ig-like_fold"/>
</dbReference>
<protein>
    <recommendedName>
        <fullName evidence="9">PKD/Chitinase domain-containing protein</fullName>
    </recommendedName>
</protein>
<dbReference type="Gene3D" id="2.60.40.10">
    <property type="entry name" value="Immunoglobulins"/>
    <property type="match status" value="4"/>
</dbReference>
<keyword evidence="8" id="KW-0732">Signal</keyword>
<dbReference type="InterPro" id="IPR029865">
    <property type="entry name" value="KIAA0319-like"/>
</dbReference>
<keyword evidence="2 7" id="KW-0812">Transmembrane</keyword>
<sequence length="878" mass="91988">MPLSTITCSTLLIVVLLLLASLALSLPAALTKKDLAVATVIKPSLNSTLLSLVANCTTDANCLPMGLCFEGQCHHGPRKCSLINNTSPGCGNYEVCLLHTANSTVETANAANGSFGVCICQQNANRLSLTECAVANSTNAVSTMVSVSTNTTNSIAATNATADLLFNNASAGLNTTTAAPTGPTAVIRPSTLTVELPNVVLLDGSASREGSSPIEAYSWEAVDGPLPQLSGAAAAAASGSSSSSSSSSAVSGPDPGGGGGGGGPAWRQSVLRVRLSAGAYRLRLTVRDANGLTDSAGANVTVLPARDSPPRASAGSGIVIYLPNNRVNLTGEGSTDDRGIVSYAWTQVGDPILSADMQGAHSKLLRLSGLVEGEYKFQLTVTDAAGQSDSANVTVLVKRRGLNRPPVIRAVPDKLKVRLPQSSVSISAEASDDTGVIAGWLWEQLDDGNKRLRLLNATSQTVNVTGLAVGKNFRLRVTAVDQDGANSSAIASLTVLPGPNQPPKAVIAAVPARLQLDGTGGELLAIDGSASWDDKLVTGYRWTRLSNSSAAGFALNGSASQPVLLLANLLPGRYAFRLTVRDAENASGFADVAFKAVAWPSADAVVVLELRAEPASFQQQAAVAVLNQLRLVAPRLKPLGDWTAPGSGGDGLVRLRLVADNGSEGAFLPARQLVANLRRRLLPDTLDYPVADLRTETCQLTCSGRGVCDPASRTCRCHWLWMANPTAGGPNCDWSLVYVCLALAVALLLCLPPSRCLLASCRRRWRRRGSRQQQRRRRRQLLRRQRRRQRRRGDGNGGDNDDSSDYYESESVDDCDYEDGAVPLASMPNDELRAIVTRRSAAASAPPSPPPPSKPSAQSVATNAQSPPPPPTPAAKEK</sequence>
<evidence type="ECO:0000313" key="10">
    <source>
        <dbReference type="EMBL" id="PAA82225.1"/>
    </source>
</evidence>
<feature type="compositionally biased region" description="Acidic residues" evidence="6">
    <location>
        <begin position="799"/>
        <end position="819"/>
    </location>
</feature>
<feature type="region of interest" description="Disordered" evidence="6">
    <location>
        <begin position="233"/>
        <end position="265"/>
    </location>
</feature>
<dbReference type="SUPFAM" id="SSF49299">
    <property type="entry name" value="PKD domain"/>
    <property type="match status" value="1"/>
</dbReference>
<dbReference type="STRING" id="282301.A0A267G861"/>
<accession>A0A267G861</accession>
<feature type="compositionally biased region" description="Basic residues" evidence="6">
    <location>
        <begin position="769"/>
        <end position="791"/>
    </location>
</feature>
<dbReference type="PANTHER" id="PTHR46182:SF1">
    <property type="entry name" value="DYSLEXIA-ASSOCIATED PROTEIN KIAA0319"/>
    <property type="match status" value="1"/>
</dbReference>
<evidence type="ECO:0000256" key="8">
    <source>
        <dbReference type="SAM" id="SignalP"/>
    </source>
</evidence>
<dbReference type="Proteomes" id="UP000215902">
    <property type="component" value="Unassembled WGS sequence"/>
</dbReference>
<dbReference type="GO" id="GO:0031410">
    <property type="term" value="C:cytoplasmic vesicle"/>
    <property type="evidence" value="ECO:0007669"/>
    <property type="project" value="TreeGrafter"/>
</dbReference>
<dbReference type="InterPro" id="IPR035986">
    <property type="entry name" value="PKD_dom_sf"/>
</dbReference>
<dbReference type="Pfam" id="PF22352">
    <property type="entry name" value="K319L-like_PKD"/>
    <property type="match status" value="3"/>
</dbReference>
<evidence type="ECO:0000256" key="5">
    <source>
        <dbReference type="ARBA" id="ARBA00023180"/>
    </source>
</evidence>
<keyword evidence="11" id="KW-1185">Reference proteome</keyword>
<dbReference type="SMART" id="SM00089">
    <property type="entry name" value="PKD"/>
    <property type="match status" value="3"/>
</dbReference>
<evidence type="ECO:0000313" key="11">
    <source>
        <dbReference type="Proteomes" id="UP000215902"/>
    </source>
</evidence>